<dbReference type="EMBL" id="REGN01013111">
    <property type="protein sequence ID" value="RMZ94356.1"/>
    <property type="molecule type" value="Genomic_DNA"/>
</dbReference>
<reference evidence="1 2" key="1">
    <citation type="journal article" date="2018" name="Sci. Rep.">
        <title>Genomic signatures of local adaptation to the degree of environmental predictability in rotifers.</title>
        <authorList>
            <person name="Franch-Gras L."/>
            <person name="Hahn C."/>
            <person name="Garcia-Roger E.M."/>
            <person name="Carmona M.J."/>
            <person name="Serra M."/>
            <person name="Gomez A."/>
        </authorList>
    </citation>
    <scope>NUCLEOTIDE SEQUENCE [LARGE SCALE GENOMIC DNA]</scope>
    <source>
        <strain evidence="1">HYR1</strain>
    </source>
</reference>
<gene>
    <name evidence="1" type="ORF">BpHYR1_027326</name>
</gene>
<protein>
    <submittedName>
        <fullName evidence="1">Uncharacterized protein</fullName>
    </submittedName>
</protein>
<comment type="caution">
    <text evidence="1">The sequence shown here is derived from an EMBL/GenBank/DDBJ whole genome shotgun (WGS) entry which is preliminary data.</text>
</comment>
<name>A0A3M7P5J1_BRAPC</name>
<proteinExistence type="predicted"/>
<accession>A0A3M7P5J1</accession>
<keyword evidence="2" id="KW-1185">Reference proteome</keyword>
<sequence length="88" mass="10441">MIDSLSLCIYQSRICTIYQEIGEFFYSFSNIYTIKIQTGFKNHGQLALINISAIKMRLYKKNFQKKIGYNRYDNINLVLGEFILELRE</sequence>
<dbReference type="Proteomes" id="UP000276133">
    <property type="component" value="Unassembled WGS sequence"/>
</dbReference>
<dbReference type="AlphaFoldDB" id="A0A3M7P5J1"/>
<evidence type="ECO:0000313" key="1">
    <source>
        <dbReference type="EMBL" id="RMZ94356.1"/>
    </source>
</evidence>
<evidence type="ECO:0000313" key="2">
    <source>
        <dbReference type="Proteomes" id="UP000276133"/>
    </source>
</evidence>
<organism evidence="1 2">
    <name type="scientific">Brachionus plicatilis</name>
    <name type="common">Marine rotifer</name>
    <name type="synonym">Brachionus muelleri</name>
    <dbReference type="NCBI Taxonomy" id="10195"/>
    <lineage>
        <taxon>Eukaryota</taxon>
        <taxon>Metazoa</taxon>
        <taxon>Spiralia</taxon>
        <taxon>Gnathifera</taxon>
        <taxon>Rotifera</taxon>
        <taxon>Eurotatoria</taxon>
        <taxon>Monogononta</taxon>
        <taxon>Pseudotrocha</taxon>
        <taxon>Ploima</taxon>
        <taxon>Brachionidae</taxon>
        <taxon>Brachionus</taxon>
    </lineage>
</organism>